<proteinExistence type="predicted"/>
<feature type="transmembrane region" description="Helical" evidence="1">
    <location>
        <begin position="456"/>
        <end position="477"/>
    </location>
</feature>
<gene>
    <name evidence="2" type="ORF">Pan189_17190</name>
</gene>
<accession>A0A517R0B7</accession>
<evidence type="ECO:0000256" key="1">
    <source>
        <dbReference type="SAM" id="Phobius"/>
    </source>
</evidence>
<feature type="transmembrane region" description="Helical" evidence="1">
    <location>
        <begin position="184"/>
        <end position="206"/>
    </location>
</feature>
<protein>
    <recommendedName>
        <fullName evidence="4">ABC transmembrane type-1 domain-containing protein</fullName>
    </recommendedName>
</protein>
<dbReference type="AlphaFoldDB" id="A0A517R0B7"/>
<evidence type="ECO:0000313" key="3">
    <source>
        <dbReference type="Proteomes" id="UP000317318"/>
    </source>
</evidence>
<keyword evidence="1" id="KW-1133">Transmembrane helix</keyword>
<dbReference type="EMBL" id="CP036268">
    <property type="protein sequence ID" value="QDT37346.1"/>
    <property type="molecule type" value="Genomic_DNA"/>
</dbReference>
<dbReference type="KEGG" id="svp:Pan189_17190"/>
<keyword evidence="1" id="KW-0812">Transmembrane</keyword>
<feature type="transmembrane region" description="Helical" evidence="1">
    <location>
        <begin position="276"/>
        <end position="303"/>
    </location>
</feature>
<feature type="transmembrane region" description="Helical" evidence="1">
    <location>
        <begin position="130"/>
        <end position="153"/>
    </location>
</feature>
<keyword evidence="3" id="KW-1185">Reference proteome</keyword>
<name>A0A517R0B7_9PLAN</name>
<keyword evidence="1" id="KW-0472">Membrane</keyword>
<reference evidence="2 3" key="1">
    <citation type="submission" date="2019-02" db="EMBL/GenBank/DDBJ databases">
        <title>Deep-cultivation of Planctomycetes and their phenomic and genomic characterization uncovers novel biology.</title>
        <authorList>
            <person name="Wiegand S."/>
            <person name="Jogler M."/>
            <person name="Boedeker C."/>
            <person name="Pinto D."/>
            <person name="Vollmers J."/>
            <person name="Rivas-Marin E."/>
            <person name="Kohn T."/>
            <person name="Peeters S.H."/>
            <person name="Heuer A."/>
            <person name="Rast P."/>
            <person name="Oberbeckmann S."/>
            <person name="Bunk B."/>
            <person name="Jeske O."/>
            <person name="Meyerdierks A."/>
            <person name="Storesund J.E."/>
            <person name="Kallscheuer N."/>
            <person name="Luecker S."/>
            <person name="Lage O.M."/>
            <person name="Pohl T."/>
            <person name="Merkel B.J."/>
            <person name="Hornburger P."/>
            <person name="Mueller R.-W."/>
            <person name="Bruemmer F."/>
            <person name="Labrenz M."/>
            <person name="Spormann A.M."/>
            <person name="Op den Camp H."/>
            <person name="Overmann J."/>
            <person name="Amann R."/>
            <person name="Jetten M.S.M."/>
            <person name="Mascher T."/>
            <person name="Medema M.H."/>
            <person name="Devos D.P."/>
            <person name="Kaster A.-K."/>
            <person name="Ovreas L."/>
            <person name="Rohde M."/>
            <person name="Galperin M.Y."/>
            <person name="Jogler C."/>
        </authorList>
    </citation>
    <scope>NUCLEOTIDE SEQUENCE [LARGE SCALE GENOMIC DNA]</scope>
    <source>
        <strain evidence="2 3">Pan189</strain>
    </source>
</reference>
<dbReference type="Proteomes" id="UP000317318">
    <property type="component" value="Chromosome"/>
</dbReference>
<dbReference type="RefSeq" id="WP_145363466.1">
    <property type="nucleotide sequence ID" value="NZ_CP036268.1"/>
</dbReference>
<organism evidence="2 3">
    <name type="scientific">Stratiformator vulcanicus</name>
    <dbReference type="NCBI Taxonomy" id="2527980"/>
    <lineage>
        <taxon>Bacteria</taxon>
        <taxon>Pseudomonadati</taxon>
        <taxon>Planctomycetota</taxon>
        <taxon>Planctomycetia</taxon>
        <taxon>Planctomycetales</taxon>
        <taxon>Planctomycetaceae</taxon>
        <taxon>Stratiformator</taxon>
    </lineage>
</organism>
<dbReference type="OrthoDB" id="254112at2"/>
<feature type="transmembrane region" description="Helical" evidence="1">
    <location>
        <begin position="412"/>
        <end position="436"/>
    </location>
</feature>
<feature type="transmembrane region" description="Helical" evidence="1">
    <location>
        <begin position="350"/>
        <end position="372"/>
    </location>
</feature>
<feature type="transmembrane region" description="Helical" evidence="1">
    <location>
        <begin position="234"/>
        <end position="256"/>
    </location>
</feature>
<evidence type="ECO:0008006" key="4">
    <source>
        <dbReference type="Google" id="ProtNLM"/>
    </source>
</evidence>
<feature type="transmembrane region" description="Helical" evidence="1">
    <location>
        <begin position="315"/>
        <end position="338"/>
    </location>
</feature>
<sequence>MSLAVATLWTLLRALAITPIATAAAALFEPVLTRSNPTVRRIAWGLITGIILIPDWLIAYGYANFGLSLLTRPLWNEVLGGALIAIKASALAAAVLAVSPASGISAAGVHVASLSKGSARFGIRSMMEHLGIVIRGPVGRLLAPGAIAFIWTFQQYDIPSLMGLVSWSVTLFEQWSLRGPTVSVWSLMTAPVLVEFAILLPLMFWLAQISSARDDFADAIAGDSKFQGSRHRPILAWSLLGIGVIAMAIPVALTIIESTAALPAAIKDSSLYTRFIVDIFETLALSLIAAVVAFAIVQLLNFAPRGWGRVASVTSLSALCGVALMGSLSLSIVLAELFRSSALRGFYDTIVPLVVAWAVWLLPRAVLLQLVINATARRSSIREASLALAAPDRSVRARARRLLWELRSRPKFMVIGLLAWWAYSDVNAAAVLAPVSVVSPAVRLYNFMHYGHNASLSLRAALCVAIPLLIYFLVDFLTPRLLARLRR</sequence>
<evidence type="ECO:0000313" key="2">
    <source>
        <dbReference type="EMBL" id="QDT37346.1"/>
    </source>
</evidence>
<feature type="transmembrane region" description="Helical" evidence="1">
    <location>
        <begin position="42"/>
        <end position="62"/>
    </location>
</feature>